<reference evidence="2" key="1">
    <citation type="submission" date="2021-01" db="EMBL/GenBank/DDBJ databases">
        <title>Genomic Encyclopedia of Type Strains, Phase IV (KMG-IV): sequencing the most valuable type-strain genomes for metagenomic binning, comparative biology and taxonomic classification.</title>
        <authorList>
            <person name="Goeker M."/>
        </authorList>
    </citation>
    <scope>NUCLEOTIDE SEQUENCE</scope>
    <source>
        <strain evidence="2">DSM 25523</strain>
    </source>
</reference>
<dbReference type="AlphaFoldDB" id="A0A939BSF2"/>
<evidence type="ECO:0000313" key="3">
    <source>
        <dbReference type="Proteomes" id="UP000717624"/>
    </source>
</evidence>
<protein>
    <recommendedName>
        <fullName evidence="4">DUF4340 domain-containing protein</fullName>
    </recommendedName>
</protein>
<keyword evidence="3" id="KW-1185">Reference proteome</keyword>
<sequence>MAKWVTCLLAALFAGLLLSGCAETANQEVSGIAENLDTDLNNIEKVTVITADGLEIPIRLDQFNSDFSIKGKNLQTADKPLQKDEVAYTVVLHRKNEAPLVVEVGKQASQFADQTYRGVGAEKLYGWIHGIVGKTLLQNEVKEIVVNADDLTRSLRLNDQETADVMRLLANSESVDQLEIPQFPLYPGYRLRLDFAETALEAKILTPTLLYFEAGSDQHYLRVDSELFSKLTEWIPLTGGSGDEFAPLYKTTELQISPGSDPEVKAAKYKMADSTFEQGLSHQLVRLLKQAKPATEIPLPDKANFSLVFVVNGEKQAVDFYTDAFVFAGKTYADQGIAAKTRALFAEIARQKQ</sequence>
<evidence type="ECO:0000313" key="2">
    <source>
        <dbReference type="EMBL" id="MBM7590642.1"/>
    </source>
</evidence>
<evidence type="ECO:0008006" key="4">
    <source>
        <dbReference type="Google" id="ProtNLM"/>
    </source>
</evidence>
<dbReference type="RefSeq" id="WP_204518377.1">
    <property type="nucleotide sequence ID" value="NZ_BAABIN010000002.1"/>
</dbReference>
<keyword evidence="1" id="KW-0732">Signal</keyword>
<dbReference type="PROSITE" id="PS51257">
    <property type="entry name" value="PROKAR_LIPOPROTEIN"/>
    <property type="match status" value="1"/>
</dbReference>
<feature type="chain" id="PRO_5038733588" description="DUF4340 domain-containing protein" evidence="1">
    <location>
        <begin position="25"/>
        <end position="353"/>
    </location>
</feature>
<proteinExistence type="predicted"/>
<organism evidence="2 3">
    <name type="scientific">Brevibacillus fulvus</name>
    <dbReference type="NCBI Taxonomy" id="1125967"/>
    <lineage>
        <taxon>Bacteria</taxon>
        <taxon>Bacillati</taxon>
        <taxon>Bacillota</taxon>
        <taxon>Bacilli</taxon>
        <taxon>Bacillales</taxon>
        <taxon>Paenibacillaceae</taxon>
        <taxon>Brevibacillus</taxon>
    </lineage>
</organism>
<evidence type="ECO:0000256" key="1">
    <source>
        <dbReference type="SAM" id="SignalP"/>
    </source>
</evidence>
<dbReference type="Proteomes" id="UP000717624">
    <property type="component" value="Unassembled WGS sequence"/>
</dbReference>
<feature type="signal peptide" evidence="1">
    <location>
        <begin position="1"/>
        <end position="24"/>
    </location>
</feature>
<dbReference type="EMBL" id="JAFBEB010000006">
    <property type="protein sequence ID" value="MBM7590642.1"/>
    <property type="molecule type" value="Genomic_DNA"/>
</dbReference>
<comment type="caution">
    <text evidence="2">The sequence shown here is derived from an EMBL/GenBank/DDBJ whole genome shotgun (WGS) entry which is preliminary data.</text>
</comment>
<gene>
    <name evidence="2" type="ORF">JOD01_002246</name>
</gene>
<name>A0A939BSF2_9BACL</name>
<accession>A0A939BSF2</accession>